<name>A0A6H1ZUP4_9ZZZZ</name>
<organism evidence="2">
    <name type="scientific">viral metagenome</name>
    <dbReference type="NCBI Taxonomy" id="1070528"/>
    <lineage>
        <taxon>unclassified sequences</taxon>
        <taxon>metagenomes</taxon>
        <taxon>organismal metagenomes</taxon>
    </lineage>
</organism>
<dbReference type="AlphaFoldDB" id="A0A6H1ZUP4"/>
<protein>
    <submittedName>
        <fullName evidence="2">Uncharacterized protein</fullName>
    </submittedName>
</protein>
<feature type="compositionally biased region" description="Pro residues" evidence="1">
    <location>
        <begin position="556"/>
        <end position="567"/>
    </location>
</feature>
<proteinExistence type="predicted"/>
<gene>
    <name evidence="2" type="ORF">TM448A02008_0003</name>
</gene>
<dbReference type="EMBL" id="MT144243">
    <property type="protein sequence ID" value="QJA51182.1"/>
    <property type="molecule type" value="Genomic_DNA"/>
</dbReference>
<feature type="region of interest" description="Disordered" evidence="1">
    <location>
        <begin position="542"/>
        <end position="567"/>
    </location>
</feature>
<accession>A0A6H1ZUP4</accession>
<reference evidence="2" key="1">
    <citation type="submission" date="2020-03" db="EMBL/GenBank/DDBJ databases">
        <title>The deep terrestrial virosphere.</title>
        <authorList>
            <person name="Holmfeldt K."/>
            <person name="Nilsson E."/>
            <person name="Simone D."/>
            <person name="Lopez-Fernandez M."/>
            <person name="Wu X."/>
            <person name="de Brujin I."/>
            <person name="Lundin D."/>
            <person name="Andersson A."/>
            <person name="Bertilsson S."/>
            <person name="Dopson M."/>
        </authorList>
    </citation>
    <scope>NUCLEOTIDE SEQUENCE</scope>
    <source>
        <strain evidence="2">TM448A02008</strain>
    </source>
</reference>
<sequence length="567" mass="64213">METAKEITAWYKELEDGEFKPLFKQMDEDFDVWEMTPSPANISAYEVDVRNKTKEHGSEIEVVSNELRKNCDNIHSILSKADLQIMVKMAEAEGEDKRNEVGELERLFYFLLEQGDLNLRKMVLPTLLEQTNWCALVRGYRAARILNYKGSDDNIIANYTALDPRWLVFEADEKGLFKVGYKTFKNREAIEREWDVKIPNTAWFKPWDKTGKVVEVIDYWKRLKPGVYGNKVVCEGVELKSDTYKIRSMPISIVPVATRPPIATTDGSKLRNYGQSIFATARNIHAVRNRFATIMANHANLKANQPLINYKSDIGKSIPPDAMFNVPGSVIELTLKENELKESPLQEMSQTEGNFMAWLSGQVEDTLLPPFRIENPAASGTRYALAAEAGNIIFNPQLRSLNYSYEDICKLIEEQLIDGGVGGDKIKKIKVQSYLKKEYTEITIKPVDLKKNHIIKVETTARNPWEQMDTAQIAQMLKGLGLPDEWLWENILKVRDPKLIKDLVALEVYDNSPTGAMERIVDALIRLRNDKTGALSLIAEMDRAEQEAAMGQGGQQPPPASPPPTGV</sequence>
<evidence type="ECO:0000313" key="2">
    <source>
        <dbReference type="EMBL" id="QJA51182.1"/>
    </source>
</evidence>
<evidence type="ECO:0000256" key="1">
    <source>
        <dbReference type="SAM" id="MobiDB-lite"/>
    </source>
</evidence>